<dbReference type="Proteomes" id="UP000838763">
    <property type="component" value="Unassembled WGS sequence"/>
</dbReference>
<dbReference type="AlphaFoldDB" id="A0A9P1GXI2"/>
<sequence>MLLCSKSVFRHSNEETSDSVAKKNALRDLIRQALRTDEVVSRTAVWARLSSAVSRLPLIIDELEEILESYQSVPWESELPWPELLTERVTTLSATLSTLAVLGCKIISKTTFFSRIQ</sequence>
<accession>A0A9P1GXI2</accession>
<name>A0A9P1GXI2_9PEZI</name>
<evidence type="ECO:0000313" key="1">
    <source>
        <dbReference type="EMBL" id="CAI4212092.1"/>
    </source>
</evidence>
<dbReference type="EMBL" id="CALLCH030000003">
    <property type="protein sequence ID" value="CAI4212092.1"/>
    <property type="molecule type" value="Genomic_DNA"/>
</dbReference>
<proteinExistence type="predicted"/>
<dbReference type="OrthoDB" id="5139943at2759"/>
<organism evidence="1 2">
    <name type="scientific">Parascedosporium putredinis</name>
    <dbReference type="NCBI Taxonomy" id="1442378"/>
    <lineage>
        <taxon>Eukaryota</taxon>
        <taxon>Fungi</taxon>
        <taxon>Dikarya</taxon>
        <taxon>Ascomycota</taxon>
        <taxon>Pezizomycotina</taxon>
        <taxon>Sordariomycetes</taxon>
        <taxon>Hypocreomycetidae</taxon>
        <taxon>Microascales</taxon>
        <taxon>Microascaceae</taxon>
        <taxon>Parascedosporium</taxon>
    </lineage>
</organism>
<gene>
    <name evidence="1" type="ORF">PPNO1_LOCUS1862</name>
</gene>
<protein>
    <submittedName>
        <fullName evidence="1">Uncharacterized protein</fullName>
    </submittedName>
</protein>
<evidence type="ECO:0000313" key="2">
    <source>
        <dbReference type="Proteomes" id="UP000838763"/>
    </source>
</evidence>
<keyword evidence="2" id="KW-1185">Reference proteome</keyword>
<reference evidence="1" key="1">
    <citation type="submission" date="2022-11" db="EMBL/GenBank/DDBJ databases">
        <authorList>
            <person name="Scott C."/>
            <person name="Bruce N."/>
        </authorList>
    </citation>
    <scope>NUCLEOTIDE SEQUENCE</scope>
</reference>
<comment type="caution">
    <text evidence="1">The sequence shown here is derived from an EMBL/GenBank/DDBJ whole genome shotgun (WGS) entry which is preliminary data.</text>
</comment>